<dbReference type="Gene3D" id="3.40.50.300">
    <property type="entry name" value="P-loop containing nucleotide triphosphate hydrolases"/>
    <property type="match status" value="2"/>
</dbReference>
<feature type="compositionally biased region" description="Basic and acidic residues" evidence="6">
    <location>
        <begin position="519"/>
        <end position="546"/>
    </location>
</feature>
<protein>
    <submittedName>
        <fullName evidence="8">Glycosyl transferase family 1</fullName>
    </submittedName>
</protein>
<evidence type="ECO:0000256" key="5">
    <source>
        <dbReference type="SAM" id="Coils"/>
    </source>
</evidence>
<keyword evidence="2" id="KW-0677">Repeat</keyword>
<evidence type="ECO:0000259" key="7">
    <source>
        <dbReference type="PROSITE" id="PS50893"/>
    </source>
</evidence>
<name>A0A2T1HXY3_9HYPH</name>
<keyword evidence="9" id="KW-1185">Reference proteome</keyword>
<dbReference type="AlphaFoldDB" id="A0A2T1HXY3"/>
<dbReference type="RefSeq" id="WP_106335388.1">
    <property type="nucleotide sequence ID" value="NZ_PVZS01000003.1"/>
</dbReference>
<gene>
    <name evidence="8" type="ORF">SLNSH_04130</name>
</gene>
<evidence type="ECO:0000256" key="2">
    <source>
        <dbReference type="ARBA" id="ARBA00022737"/>
    </source>
</evidence>
<dbReference type="PROSITE" id="PS50893">
    <property type="entry name" value="ABC_TRANSPORTER_2"/>
    <property type="match status" value="2"/>
</dbReference>
<dbReference type="FunFam" id="3.40.50.300:FF:000011">
    <property type="entry name" value="Putative ABC transporter ATP-binding component"/>
    <property type="match status" value="1"/>
</dbReference>
<dbReference type="PANTHER" id="PTHR19211:SF14">
    <property type="entry name" value="ATP-BINDING CASSETTE SUB-FAMILY F MEMBER 1"/>
    <property type="match status" value="1"/>
</dbReference>
<dbReference type="InterPro" id="IPR003439">
    <property type="entry name" value="ABC_transporter-like_ATP-bd"/>
</dbReference>
<evidence type="ECO:0000256" key="4">
    <source>
        <dbReference type="ARBA" id="ARBA00022840"/>
    </source>
</evidence>
<dbReference type="GO" id="GO:0016887">
    <property type="term" value="F:ATP hydrolysis activity"/>
    <property type="evidence" value="ECO:0007669"/>
    <property type="project" value="InterPro"/>
</dbReference>
<dbReference type="CDD" id="cd03221">
    <property type="entry name" value="ABCF_EF-3"/>
    <property type="match status" value="2"/>
</dbReference>
<keyword evidence="5" id="KW-0175">Coiled coil</keyword>
<evidence type="ECO:0000313" key="9">
    <source>
        <dbReference type="Proteomes" id="UP000239772"/>
    </source>
</evidence>
<evidence type="ECO:0000256" key="1">
    <source>
        <dbReference type="ARBA" id="ARBA00005417"/>
    </source>
</evidence>
<dbReference type="InterPro" id="IPR017871">
    <property type="entry name" value="ABC_transporter-like_CS"/>
</dbReference>
<dbReference type="InterPro" id="IPR050611">
    <property type="entry name" value="ABCF"/>
</dbReference>
<dbReference type="InterPro" id="IPR032524">
    <property type="entry name" value="ABC_tran_C"/>
</dbReference>
<dbReference type="GO" id="GO:0005524">
    <property type="term" value="F:ATP binding"/>
    <property type="evidence" value="ECO:0007669"/>
    <property type="project" value="UniProtKB-KW"/>
</dbReference>
<organism evidence="8 9">
    <name type="scientific">Alsobacter soli</name>
    <dbReference type="NCBI Taxonomy" id="2109933"/>
    <lineage>
        <taxon>Bacteria</taxon>
        <taxon>Pseudomonadati</taxon>
        <taxon>Pseudomonadota</taxon>
        <taxon>Alphaproteobacteria</taxon>
        <taxon>Hyphomicrobiales</taxon>
        <taxon>Alsobacteraceae</taxon>
        <taxon>Alsobacter</taxon>
    </lineage>
</organism>
<comment type="similarity">
    <text evidence="1">Belongs to the ABC transporter superfamily.</text>
</comment>
<comment type="caution">
    <text evidence="8">The sequence shown here is derived from an EMBL/GenBank/DDBJ whole genome shotgun (WGS) entry which is preliminary data.</text>
</comment>
<dbReference type="Gene3D" id="1.10.287.380">
    <property type="entry name" value="Valyl-tRNA synthetase, C-terminal domain"/>
    <property type="match status" value="1"/>
</dbReference>
<proteinExistence type="inferred from homology"/>
<dbReference type="InterPro" id="IPR037118">
    <property type="entry name" value="Val-tRNA_synth_C_sf"/>
</dbReference>
<accession>A0A2T1HXY3</accession>
<dbReference type="Proteomes" id="UP000239772">
    <property type="component" value="Unassembled WGS sequence"/>
</dbReference>
<dbReference type="Pfam" id="PF12848">
    <property type="entry name" value="ABC_tran_Xtn"/>
    <property type="match status" value="1"/>
</dbReference>
<evidence type="ECO:0000313" key="8">
    <source>
        <dbReference type="EMBL" id="PSC06474.1"/>
    </source>
</evidence>
<feature type="coiled-coil region" evidence="5">
    <location>
        <begin position="551"/>
        <end position="612"/>
    </location>
</feature>
<sequence>MLHVNDLTYRLGARTLFDKATVAIPTGARVGFVGRNGTGKTTLFRIIRGEVATEGGTVTVGRGLRIGSVAQEAPGGPETLTEVVLAADTERTALLAEAETATDPHRIAEIQTRLVDIDAHSAPARAASILHGLGFDAEAQARPCSSFSGGWRMRVALAAVLFAEPDLLLLDEPTNYLDLEGTLWLMDYLARYPHTVLVISHDRDLLNQSVDGILHLDQAKLTLYRGGYDQFERQRREKQALQLKLVKKQEEERRHLQAFVDRFKAKASKARQAQSRVKRLEKMEPIAALIDTDVLPFNFPSPERPLSPPIIAMEGASVGYGETTVLSRLSLSIAEDDRIGLLGSNGNGKSTFAKLVGGRLEAKSGVVRRSSKLKVAYFAQHQLDELNLAATPFTSVAELMPDAPEAKVRARCAQMGFPGAKADTPVANLSGGEKARLLMGIATFGGPHLLILDEPTNHLDIDSRAALMEAINDYGGAVILISHDRFLLEACADRLWLVKGGTVKPFEDDLDAYRRLVLEGDGPSEKGDKSDESRTSQAEQRREAAGRRASLTPLRKKIEAAEQRMAKLSDLIARVDAVLGEADTFQRDPAKAAQLSAQRAELERTLVTAEEEWLALSTEYEEALAG</sequence>
<dbReference type="OrthoDB" id="9762369at2"/>
<dbReference type="InterPro" id="IPR032781">
    <property type="entry name" value="ABC_tran_Xtn"/>
</dbReference>
<dbReference type="SMART" id="SM00382">
    <property type="entry name" value="AAA"/>
    <property type="match status" value="2"/>
</dbReference>
<dbReference type="InterPro" id="IPR003593">
    <property type="entry name" value="AAA+_ATPase"/>
</dbReference>
<dbReference type="PROSITE" id="PS00211">
    <property type="entry name" value="ABC_TRANSPORTER_1"/>
    <property type="match status" value="2"/>
</dbReference>
<dbReference type="EMBL" id="PVZS01000003">
    <property type="protein sequence ID" value="PSC06474.1"/>
    <property type="molecule type" value="Genomic_DNA"/>
</dbReference>
<feature type="domain" description="ABC transporter" evidence="7">
    <location>
        <begin position="2"/>
        <end position="243"/>
    </location>
</feature>
<dbReference type="InterPro" id="IPR027417">
    <property type="entry name" value="P-loop_NTPase"/>
</dbReference>
<evidence type="ECO:0000256" key="6">
    <source>
        <dbReference type="SAM" id="MobiDB-lite"/>
    </source>
</evidence>
<evidence type="ECO:0000256" key="3">
    <source>
        <dbReference type="ARBA" id="ARBA00022741"/>
    </source>
</evidence>
<dbReference type="PANTHER" id="PTHR19211">
    <property type="entry name" value="ATP-BINDING TRANSPORT PROTEIN-RELATED"/>
    <property type="match status" value="1"/>
</dbReference>
<feature type="region of interest" description="Disordered" evidence="6">
    <location>
        <begin position="519"/>
        <end position="549"/>
    </location>
</feature>
<dbReference type="Pfam" id="PF16326">
    <property type="entry name" value="ABC_tran_CTD"/>
    <property type="match status" value="1"/>
</dbReference>
<keyword evidence="4" id="KW-0067">ATP-binding</keyword>
<reference evidence="9" key="1">
    <citation type="submission" date="2018-03" db="EMBL/GenBank/DDBJ databases">
        <authorList>
            <person name="Sun L."/>
            <person name="Liu H."/>
            <person name="Chen W."/>
            <person name="Huang K."/>
            <person name="Liu W."/>
            <person name="Gao X."/>
        </authorList>
    </citation>
    <scope>NUCLEOTIDE SEQUENCE [LARGE SCALE GENOMIC DNA]</scope>
    <source>
        <strain evidence="9">SH9</strain>
    </source>
</reference>
<keyword evidence="3" id="KW-0547">Nucleotide-binding</keyword>
<keyword evidence="8" id="KW-0808">Transferase</keyword>
<feature type="domain" description="ABC transporter" evidence="7">
    <location>
        <begin position="311"/>
        <end position="525"/>
    </location>
</feature>
<dbReference type="GO" id="GO:0003677">
    <property type="term" value="F:DNA binding"/>
    <property type="evidence" value="ECO:0007669"/>
    <property type="project" value="InterPro"/>
</dbReference>
<dbReference type="Pfam" id="PF00005">
    <property type="entry name" value="ABC_tran"/>
    <property type="match status" value="2"/>
</dbReference>
<dbReference type="GO" id="GO:0016740">
    <property type="term" value="F:transferase activity"/>
    <property type="evidence" value="ECO:0007669"/>
    <property type="project" value="UniProtKB-KW"/>
</dbReference>
<dbReference type="SUPFAM" id="SSF52540">
    <property type="entry name" value="P-loop containing nucleoside triphosphate hydrolases"/>
    <property type="match status" value="2"/>
</dbReference>